<proteinExistence type="predicted"/>
<evidence type="ECO:0000256" key="6">
    <source>
        <dbReference type="PROSITE-ProRule" id="PRU00169"/>
    </source>
</evidence>
<dbReference type="Gene3D" id="3.40.50.2300">
    <property type="match status" value="1"/>
</dbReference>
<dbReference type="InterPro" id="IPR036388">
    <property type="entry name" value="WH-like_DNA-bd_sf"/>
</dbReference>
<feature type="domain" description="PAC" evidence="10">
    <location>
        <begin position="293"/>
        <end position="348"/>
    </location>
</feature>
<organism evidence="11 14">
    <name type="scientific">Pseudomonas delhiensis</name>
    <dbReference type="NCBI Taxonomy" id="366289"/>
    <lineage>
        <taxon>Bacteria</taxon>
        <taxon>Pseudomonadati</taxon>
        <taxon>Pseudomonadota</taxon>
        <taxon>Gammaproteobacteria</taxon>
        <taxon>Pseudomonadales</taxon>
        <taxon>Pseudomonadaceae</taxon>
        <taxon>Pseudomonas</taxon>
    </lineage>
</organism>
<accession>A0A239K9I4</accession>
<dbReference type="PROSITE" id="PS50110">
    <property type="entry name" value="RESPONSE_REGULATORY"/>
    <property type="match status" value="1"/>
</dbReference>
<dbReference type="PANTHER" id="PTHR43214">
    <property type="entry name" value="TWO-COMPONENT RESPONSE REGULATOR"/>
    <property type="match status" value="1"/>
</dbReference>
<dbReference type="Pfam" id="PF00072">
    <property type="entry name" value="Response_reg"/>
    <property type="match status" value="1"/>
</dbReference>
<dbReference type="Gene3D" id="1.10.10.10">
    <property type="entry name" value="Winged helix-like DNA-binding domain superfamily/Winged helix DNA-binding domain"/>
    <property type="match status" value="1"/>
</dbReference>
<dbReference type="RefSeq" id="WP_089392234.1">
    <property type="nucleotide sequence ID" value="NZ_FNEC01000015.1"/>
</dbReference>
<dbReference type="InterPro" id="IPR013656">
    <property type="entry name" value="PAS_4"/>
</dbReference>
<evidence type="ECO:0000256" key="3">
    <source>
        <dbReference type="ARBA" id="ARBA00023015"/>
    </source>
</evidence>
<dbReference type="PROSITE" id="PS50112">
    <property type="entry name" value="PAS"/>
    <property type="match status" value="1"/>
</dbReference>
<dbReference type="CDD" id="cd17535">
    <property type="entry name" value="REC_NarL-like"/>
    <property type="match status" value="1"/>
</dbReference>
<dbReference type="InterPro" id="IPR035965">
    <property type="entry name" value="PAS-like_dom_sf"/>
</dbReference>
<dbReference type="PROSITE" id="PS50113">
    <property type="entry name" value="PAC"/>
    <property type="match status" value="1"/>
</dbReference>
<evidence type="ECO:0000313" key="13">
    <source>
        <dbReference type="Proteomes" id="UP000198309"/>
    </source>
</evidence>
<dbReference type="InterPro" id="IPR011006">
    <property type="entry name" value="CheY-like_superfamily"/>
</dbReference>
<evidence type="ECO:0000313" key="12">
    <source>
        <dbReference type="EMBL" id="SNT14630.1"/>
    </source>
</evidence>
<dbReference type="PROSITE" id="PS50043">
    <property type="entry name" value="HTH_LUXR_2"/>
    <property type="match status" value="1"/>
</dbReference>
<dbReference type="SMART" id="SM00448">
    <property type="entry name" value="REC"/>
    <property type="match status" value="1"/>
</dbReference>
<feature type="domain" description="Response regulatory" evidence="8">
    <location>
        <begin position="3"/>
        <end position="118"/>
    </location>
</feature>
<dbReference type="PROSITE" id="PS00622">
    <property type="entry name" value="HTH_LUXR_1"/>
    <property type="match status" value="1"/>
</dbReference>
<evidence type="ECO:0000313" key="11">
    <source>
        <dbReference type="EMBL" id="SDJ33578.1"/>
    </source>
</evidence>
<keyword evidence="13" id="KW-1185">Reference proteome</keyword>
<dbReference type="InterPro" id="IPR000014">
    <property type="entry name" value="PAS"/>
</dbReference>
<keyword evidence="1 6" id="KW-0597">Phosphoprotein</keyword>
<dbReference type="InterPro" id="IPR039420">
    <property type="entry name" value="WalR-like"/>
</dbReference>
<dbReference type="GO" id="GO:0006355">
    <property type="term" value="P:regulation of DNA-templated transcription"/>
    <property type="evidence" value="ECO:0007669"/>
    <property type="project" value="InterPro"/>
</dbReference>
<feature type="domain" description="PAS" evidence="9">
    <location>
        <begin position="222"/>
        <end position="294"/>
    </location>
</feature>
<dbReference type="PANTHER" id="PTHR43214:SF41">
    <property type="entry name" value="NITRATE_NITRITE RESPONSE REGULATOR PROTEIN NARP"/>
    <property type="match status" value="1"/>
</dbReference>
<evidence type="ECO:0000256" key="5">
    <source>
        <dbReference type="ARBA" id="ARBA00023163"/>
    </source>
</evidence>
<dbReference type="Proteomes" id="UP000199693">
    <property type="component" value="Unassembled WGS sequence"/>
</dbReference>
<keyword evidence="2 11" id="KW-0418">Kinase</keyword>
<dbReference type="EMBL" id="FZPC01000015">
    <property type="protein sequence ID" value="SNT14630.1"/>
    <property type="molecule type" value="Genomic_DNA"/>
</dbReference>
<dbReference type="EMBL" id="FNEC01000015">
    <property type="protein sequence ID" value="SDJ33578.1"/>
    <property type="molecule type" value="Genomic_DNA"/>
</dbReference>
<dbReference type="SMART" id="SM00421">
    <property type="entry name" value="HTH_LUXR"/>
    <property type="match status" value="1"/>
</dbReference>
<dbReference type="CDD" id="cd00130">
    <property type="entry name" value="PAS"/>
    <property type="match status" value="1"/>
</dbReference>
<sequence length="554" mass="60795">MSRIVIIDPQPGSQRGIAAELERAGHAVVGTAGNGVDGLDAVRRARPDLVVLDLDIPRLGGLDVIRRLLSQQRGLRILVFTAFPAEVYEHLCVAAGARGFVDKHEALEVFGDAVDQLLAGKTYFNASAVHAQPPAGEAEDGPGERLTAREITVLHYLADGLRVKEIAGEMAISDRTVSTYKARLLEKTNTRSLVELLRVAAQRGLVATSAQGAARQPEAAGGEARFNALFDRIPYPICLRDADMRILAANRAMFDFLGIDTADLLGSRPAEVGLVELEHLDYARKTFEAAVEKRIPYMMVIAIRVKGERRVVKHSGVPVTDDDGAFLGMLCTTLDIGEQQRELEALREQLAYAHAIRKRRGQYLIEHGQAMAGDLASLRALLQGQGAQADMLLERLQQNTGLLNELVQLEQGLVSATPYVADLNQLTQQVLEQAPDGLLPAWNFYPDTHRRWGWVDAERYAQLVRTLLLHAMSLGAAQLDIHADSRETDIDHVSWRLRLLGRLGAPAAPLSSVRWLLAEQLATLLDGRLDLARGTDQALEIEVMLRMPRASSPY</sequence>
<keyword evidence="2 11" id="KW-0808">Transferase</keyword>
<dbReference type="InterPro" id="IPR016032">
    <property type="entry name" value="Sig_transdc_resp-reg_C-effctor"/>
</dbReference>
<reference evidence="12 13" key="2">
    <citation type="submission" date="2017-06" db="EMBL/GenBank/DDBJ databases">
        <authorList>
            <person name="Varghese N."/>
            <person name="Submissions S."/>
        </authorList>
    </citation>
    <scope>NUCLEOTIDE SEQUENCE [LARGE SCALE GENOMIC DNA]</scope>
    <source>
        <strain evidence="12 13">RLD-1</strain>
    </source>
</reference>
<dbReference type="SUPFAM" id="SSF46894">
    <property type="entry name" value="C-terminal effector domain of the bipartite response regulators"/>
    <property type="match status" value="1"/>
</dbReference>
<dbReference type="InterPro" id="IPR000700">
    <property type="entry name" value="PAS-assoc_C"/>
</dbReference>
<keyword evidence="5" id="KW-0804">Transcription</keyword>
<dbReference type="Pfam" id="PF00196">
    <property type="entry name" value="GerE"/>
    <property type="match status" value="1"/>
</dbReference>
<dbReference type="GO" id="GO:0003677">
    <property type="term" value="F:DNA binding"/>
    <property type="evidence" value="ECO:0007669"/>
    <property type="project" value="UniProtKB-KW"/>
</dbReference>
<dbReference type="NCBIfam" id="TIGR00229">
    <property type="entry name" value="sensory_box"/>
    <property type="match status" value="1"/>
</dbReference>
<dbReference type="InterPro" id="IPR058245">
    <property type="entry name" value="NreC/VraR/RcsB-like_REC"/>
</dbReference>
<gene>
    <name evidence="11" type="ORF">SAMN05216189_101599</name>
    <name evidence="12" type="ORF">SAMN06295949_11540</name>
</gene>
<dbReference type="Proteomes" id="UP000198309">
    <property type="component" value="Unassembled WGS sequence"/>
</dbReference>
<dbReference type="SUPFAM" id="SSF52172">
    <property type="entry name" value="CheY-like"/>
    <property type="match status" value="1"/>
</dbReference>
<evidence type="ECO:0000256" key="1">
    <source>
        <dbReference type="ARBA" id="ARBA00022553"/>
    </source>
</evidence>
<evidence type="ECO:0000259" key="9">
    <source>
        <dbReference type="PROSITE" id="PS50112"/>
    </source>
</evidence>
<evidence type="ECO:0000256" key="4">
    <source>
        <dbReference type="ARBA" id="ARBA00023125"/>
    </source>
</evidence>
<protein>
    <submittedName>
        <fullName evidence="11 12">Two-component system, NarL family, sensor histidine kinase EvgS</fullName>
    </submittedName>
</protein>
<name>A0A239K9I4_9PSED</name>
<evidence type="ECO:0000259" key="8">
    <source>
        <dbReference type="PROSITE" id="PS50110"/>
    </source>
</evidence>
<keyword evidence="3" id="KW-0805">Transcription regulation</keyword>
<dbReference type="SMART" id="SM00091">
    <property type="entry name" value="PAS"/>
    <property type="match status" value="1"/>
</dbReference>
<dbReference type="GO" id="GO:0000160">
    <property type="term" value="P:phosphorelay signal transduction system"/>
    <property type="evidence" value="ECO:0007669"/>
    <property type="project" value="InterPro"/>
</dbReference>
<evidence type="ECO:0000259" key="7">
    <source>
        <dbReference type="PROSITE" id="PS50043"/>
    </source>
</evidence>
<evidence type="ECO:0000313" key="14">
    <source>
        <dbReference type="Proteomes" id="UP000199693"/>
    </source>
</evidence>
<dbReference type="GO" id="GO:0016301">
    <property type="term" value="F:kinase activity"/>
    <property type="evidence" value="ECO:0007669"/>
    <property type="project" value="UniProtKB-KW"/>
</dbReference>
<dbReference type="CDD" id="cd06170">
    <property type="entry name" value="LuxR_C_like"/>
    <property type="match status" value="1"/>
</dbReference>
<dbReference type="AlphaFoldDB" id="A0A239K9I4"/>
<dbReference type="InterPro" id="IPR000792">
    <property type="entry name" value="Tscrpt_reg_LuxR_C"/>
</dbReference>
<dbReference type="PRINTS" id="PR00038">
    <property type="entry name" value="HTHLUXR"/>
</dbReference>
<evidence type="ECO:0000256" key="2">
    <source>
        <dbReference type="ARBA" id="ARBA00022777"/>
    </source>
</evidence>
<dbReference type="Gene3D" id="3.30.450.20">
    <property type="entry name" value="PAS domain"/>
    <property type="match status" value="1"/>
</dbReference>
<dbReference type="InterPro" id="IPR001789">
    <property type="entry name" value="Sig_transdc_resp-reg_receiver"/>
</dbReference>
<feature type="domain" description="HTH luxR-type" evidence="7">
    <location>
        <begin position="139"/>
        <end position="204"/>
    </location>
</feature>
<dbReference type="Pfam" id="PF08448">
    <property type="entry name" value="PAS_4"/>
    <property type="match status" value="1"/>
</dbReference>
<dbReference type="SUPFAM" id="SSF55785">
    <property type="entry name" value="PYP-like sensor domain (PAS domain)"/>
    <property type="match status" value="1"/>
</dbReference>
<keyword evidence="4" id="KW-0238">DNA-binding</keyword>
<reference evidence="11 14" key="1">
    <citation type="submission" date="2016-10" db="EMBL/GenBank/DDBJ databases">
        <authorList>
            <person name="de Groot N.N."/>
        </authorList>
    </citation>
    <scope>NUCLEOTIDE SEQUENCE [LARGE SCALE GENOMIC DNA]</scope>
    <source>
        <strain evidence="11 14">CCM 7361</strain>
    </source>
</reference>
<evidence type="ECO:0000259" key="10">
    <source>
        <dbReference type="PROSITE" id="PS50113"/>
    </source>
</evidence>
<feature type="modified residue" description="4-aspartylphosphate" evidence="6">
    <location>
        <position position="53"/>
    </location>
</feature>